<dbReference type="Proteomes" id="UP000034841">
    <property type="component" value="Unassembled WGS sequence"/>
</dbReference>
<comment type="caution">
    <text evidence="2">The sequence shown here is derived from an EMBL/GenBank/DDBJ whole genome shotgun (WGS) entry which is preliminary data.</text>
</comment>
<dbReference type="AlphaFoldDB" id="A0A0F8B2U2"/>
<feature type="compositionally biased region" description="Low complexity" evidence="1">
    <location>
        <begin position="131"/>
        <end position="144"/>
    </location>
</feature>
<protein>
    <submittedName>
        <fullName evidence="2">Uncharacterized protein</fullName>
    </submittedName>
</protein>
<dbReference type="OrthoDB" id="271745at2759"/>
<feature type="compositionally biased region" description="Polar residues" evidence="1">
    <location>
        <begin position="247"/>
        <end position="258"/>
    </location>
</feature>
<organism evidence="2 3">
    <name type="scientific">Ceratocystis fimbriata f. sp. platani</name>
    <dbReference type="NCBI Taxonomy" id="88771"/>
    <lineage>
        <taxon>Eukaryota</taxon>
        <taxon>Fungi</taxon>
        <taxon>Dikarya</taxon>
        <taxon>Ascomycota</taxon>
        <taxon>Pezizomycotina</taxon>
        <taxon>Sordariomycetes</taxon>
        <taxon>Hypocreomycetidae</taxon>
        <taxon>Microascales</taxon>
        <taxon>Ceratocystidaceae</taxon>
        <taxon>Ceratocystis</taxon>
    </lineage>
</organism>
<keyword evidence="3" id="KW-1185">Reference proteome</keyword>
<dbReference type="Gene3D" id="3.30.450.30">
    <property type="entry name" value="Dynein light chain 2a, cytoplasmic"/>
    <property type="match status" value="1"/>
</dbReference>
<feature type="compositionally biased region" description="Low complexity" evidence="1">
    <location>
        <begin position="96"/>
        <end position="110"/>
    </location>
</feature>
<feature type="region of interest" description="Disordered" evidence="1">
    <location>
        <begin position="80"/>
        <end position="162"/>
    </location>
</feature>
<proteinExistence type="predicted"/>
<evidence type="ECO:0000313" key="3">
    <source>
        <dbReference type="Proteomes" id="UP000034841"/>
    </source>
</evidence>
<accession>A0A0F8B2U2</accession>
<evidence type="ECO:0000313" key="2">
    <source>
        <dbReference type="EMBL" id="KKF95761.1"/>
    </source>
</evidence>
<name>A0A0F8B2U2_CERFI</name>
<feature type="region of interest" description="Disordered" evidence="1">
    <location>
        <begin position="211"/>
        <end position="306"/>
    </location>
</feature>
<evidence type="ECO:0000256" key="1">
    <source>
        <dbReference type="SAM" id="MobiDB-lite"/>
    </source>
</evidence>
<gene>
    <name evidence="2" type="ORF">CFO_g1888</name>
</gene>
<feature type="compositionally biased region" description="Low complexity" evidence="1">
    <location>
        <begin position="278"/>
        <end position="293"/>
    </location>
</feature>
<feature type="compositionally biased region" description="Low complexity" evidence="1">
    <location>
        <begin position="259"/>
        <end position="270"/>
    </location>
</feature>
<sequence length="381" mass="36846">MAQSAPSPPPLLLTKRITSFLARSLSNHIHTVLLCSPAGKLLAHVSSPLRPVAELRTQATVAASLISLYASSGSKLAPVLSRDSDGDNLDDAPSESSSTTGNGGYSYVTGPSHSRPHGHGYSNNGPGPGLGSVPPLVLPAVAGADTDTPHALGERSSGPRPKTITVQLAGGAVIVRELACGLLFVCVGTAVPSPGVEDATHAALSSLSLHGQAAGSAGPPVATTLAQQPASAGPRNPPGAGCGAGSTAHSHTASNNNPNGASQNHAASGGSSAGGAPNGASTTPTGPVSGSTAATGPPSGSATCSTGSGLLLAGGLGGMHSTDSPDEADSVLSAGGMTTASVASTASAVAVAGMKRAAEEAARRLDAKLAALCVPDEGVFE</sequence>
<reference evidence="2 3" key="1">
    <citation type="submission" date="2015-04" db="EMBL/GenBank/DDBJ databases">
        <title>Genome sequence of Ceratocystis platani, a major pathogen of plane trees.</title>
        <authorList>
            <person name="Belbahri L."/>
        </authorList>
    </citation>
    <scope>NUCLEOTIDE SEQUENCE [LARGE SCALE GENOMIC DNA]</scope>
    <source>
        <strain evidence="2 3">CFO</strain>
    </source>
</reference>
<dbReference type="EMBL" id="LBBL01000079">
    <property type="protein sequence ID" value="KKF95761.1"/>
    <property type="molecule type" value="Genomic_DNA"/>
</dbReference>